<organism evidence="3 4">
    <name type="scientific">Spironucleus salmonicida</name>
    <dbReference type="NCBI Taxonomy" id="348837"/>
    <lineage>
        <taxon>Eukaryota</taxon>
        <taxon>Metamonada</taxon>
        <taxon>Diplomonadida</taxon>
        <taxon>Hexamitidae</taxon>
        <taxon>Hexamitinae</taxon>
        <taxon>Spironucleus</taxon>
    </lineage>
</organism>
<evidence type="ECO:0000313" key="3">
    <source>
        <dbReference type="EMBL" id="KAH0574933.1"/>
    </source>
</evidence>
<dbReference type="EMBL" id="AUWU02000003">
    <property type="protein sequence ID" value="KAH0574933.1"/>
    <property type="molecule type" value="Genomic_DNA"/>
</dbReference>
<dbReference type="Proteomes" id="UP000018208">
    <property type="component" value="Unassembled WGS sequence"/>
</dbReference>
<proteinExistence type="predicted"/>
<keyword evidence="1" id="KW-0863">Zinc-finger</keyword>
<keyword evidence="1" id="KW-0479">Metal-binding</keyword>
<evidence type="ECO:0000259" key="2">
    <source>
        <dbReference type="PROSITE" id="PS50089"/>
    </source>
</evidence>
<dbReference type="InterPro" id="IPR001841">
    <property type="entry name" value="Znf_RING"/>
</dbReference>
<evidence type="ECO:0000313" key="4">
    <source>
        <dbReference type="Proteomes" id="UP000018208"/>
    </source>
</evidence>
<comment type="caution">
    <text evidence="3">The sequence shown here is derived from an EMBL/GenBank/DDBJ whole genome shotgun (WGS) entry which is preliminary data.</text>
</comment>
<reference evidence="3 4" key="1">
    <citation type="journal article" date="2014" name="PLoS Genet.">
        <title>The Genome of Spironucleus salmonicida Highlights a Fish Pathogen Adapted to Fluctuating Environments.</title>
        <authorList>
            <person name="Xu F."/>
            <person name="Jerlstrom-Hultqvist J."/>
            <person name="Einarsson E."/>
            <person name="Astvaldsson A."/>
            <person name="Svard S.G."/>
            <person name="Andersson J.O."/>
        </authorList>
    </citation>
    <scope>NUCLEOTIDE SEQUENCE [LARGE SCALE GENOMIC DNA]</scope>
    <source>
        <strain evidence="3 4">ATCC 50377</strain>
    </source>
</reference>
<dbReference type="SUPFAM" id="SSF57850">
    <property type="entry name" value="RING/U-box"/>
    <property type="match status" value="1"/>
</dbReference>
<feature type="domain" description="RING-type" evidence="2">
    <location>
        <begin position="504"/>
        <end position="556"/>
    </location>
</feature>
<evidence type="ECO:0000256" key="1">
    <source>
        <dbReference type="PROSITE-ProRule" id="PRU00175"/>
    </source>
</evidence>
<dbReference type="AlphaFoldDB" id="A0A9P8LVP8"/>
<accession>A0A9P8LVP8</accession>
<dbReference type="PROSITE" id="PS50089">
    <property type="entry name" value="ZF_RING_2"/>
    <property type="match status" value="1"/>
</dbReference>
<gene>
    <name evidence="3" type="ORF">SS50377_22549</name>
</gene>
<dbReference type="RefSeq" id="XP_067765706.1">
    <property type="nucleotide sequence ID" value="XM_067906438.1"/>
</dbReference>
<dbReference type="GO" id="GO:0008270">
    <property type="term" value="F:zinc ion binding"/>
    <property type="evidence" value="ECO:0007669"/>
    <property type="project" value="UniProtKB-KW"/>
</dbReference>
<dbReference type="KEGG" id="ssao:94296572"/>
<keyword evidence="4" id="KW-1185">Reference proteome</keyword>
<keyword evidence="1" id="KW-0862">Zinc</keyword>
<sequence length="791" mass="93361">MCERVSHSGNLIFYCTCTPLENQSICEQCIVLHLNHDYWICNDFNGVCQCDELGSICNITHYKQHIPINFHLSLLQTMEEPDVYSLSGSKAIQTSFLNYALKNGFNILDKKYQLLIESKTAIQSLSNHVFVDILLGMQQTHMKIIYSQILYYPVKCFSILNKQLLYIENQFCTSFNVMILQQYHNSSEEIKLFNDKMDHYQNFFIQFYQLLVSREIRFCLVDVTMFLQNTKNIYSQEFFYPLPPIFPLLLCDIIEFISNVELDSFIQQFIIPFEAHYINKINIFHDLYKRNSIDLHEFFDEIHYNGNIKFNEVNVFSKLKIFFTNHQQHLQHHIFYQEFIFRIFLSKDNYSTLDVLKINLTQYEKFQIAQVEHCIPFSLSLQELPQFIKECCHMTYNEFENDMYSFDDIQNFQEDYIFSQKICKIQNISNNQYFFKNTIRLDIISSKLNNINSLFEKHKIVQSIDTKSKLSLQKRLALLLTKTQTTQDQLMSPDYSKIDVRLTCDYCHQDILHNIFCPVLINSEISNFLHKNIPLTCGHNFHYQCIKNKYNCPFCDMEMHSIIIQNSFNFYEGLFDKFPLLLRFSYSLLNNVFLAYQAFKPHITSINDGGIISRNLLTVLQYMQCISGESPITYPIQQIKLSLPKDSFSIINTCCIECNTIINIEEIIFCIFCGSGAHTTCRNDCCNYCQQYLIFHPMSMRIIDHEGQCAIRAPYRNFFGEIPNEFYGRRFVIDPKIYDKLMIYGLLGYWQVRNFGMNVKFQVVLEQYVNSISSISHTITSSFEDAEVNEI</sequence>
<protein>
    <recommendedName>
        <fullName evidence="2">RING-type domain-containing protein</fullName>
    </recommendedName>
</protein>
<name>A0A9P8LVP8_9EUKA</name>
<dbReference type="GeneID" id="94296572"/>